<dbReference type="EMBL" id="BMAO01025894">
    <property type="protein sequence ID" value="GFR05774.1"/>
    <property type="molecule type" value="Genomic_DNA"/>
</dbReference>
<accession>A0A8X6GLX4</accession>
<feature type="region of interest" description="Disordered" evidence="1">
    <location>
        <begin position="1"/>
        <end position="29"/>
    </location>
</feature>
<evidence type="ECO:0000256" key="1">
    <source>
        <dbReference type="SAM" id="MobiDB-lite"/>
    </source>
</evidence>
<feature type="compositionally biased region" description="Low complexity" evidence="1">
    <location>
        <begin position="19"/>
        <end position="28"/>
    </location>
</feature>
<dbReference type="AlphaFoldDB" id="A0A8X6GLX4"/>
<sequence length="114" mass="12760">MMTDTDSDMDAQSVYSDISTNSNTSSTNALRLLMPPNVRKFSDCKKRAWIISQVQNLEIIITGYAKLESLPKCPANDELLQITMNSKKEAISKRELMEGKQVMEGNVLTLETVT</sequence>
<dbReference type="Proteomes" id="UP000887116">
    <property type="component" value="Unassembled WGS sequence"/>
</dbReference>
<name>A0A8X6GLX4_TRICU</name>
<keyword evidence="3" id="KW-1185">Reference proteome</keyword>
<evidence type="ECO:0000313" key="2">
    <source>
        <dbReference type="EMBL" id="GFR05774.1"/>
    </source>
</evidence>
<gene>
    <name evidence="2" type="ORF">TNCT_327221</name>
</gene>
<reference evidence="2" key="1">
    <citation type="submission" date="2020-07" db="EMBL/GenBank/DDBJ databases">
        <title>Multicomponent nature underlies the extraordinary mechanical properties of spider dragline silk.</title>
        <authorList>
            <person name="Kono N."/>
            <person name="Nakamura H."/>
            <person name="Mori M."/>
            <person name="Yoshida Y."/>
            <person name="Ohtoshi R."/>
            <person name="Malay A.D."/>
            <person name="Moran D.A.P."/>
            <person name="Tomita M."/>
            <person name="Numata K."/>
            <person name="Arakawa K."/>
        </authorList>
    </citation>
    <scope>NUCLEOTIDE SEQUENCE</scope>
</reference>
<evidence type="ECO:0000313" key="3">
    <source>
        <dbReference type="Proteomes" id="UP000887116"/>
    </source>
</evidence>
<organism evidence="2 3">
    <name type="scientific">Trichonephila clavata</name>
    <name type="common">Joro spider</name>
    <name type="synonym">Nephila clavata</name>
    <dbReference type="NCBI Taxonomy" id="2740835"/>
    <lineage>
        <taxon>Eukaryota</taxon>
        <taxon>Metazoa</taxon>
        <taxon>Ecdysozoa</taxon>
        <taxon>Arthropoda</taxon>
        <taxon>Chelicerata</taxon>
        <taxon>Arachnida</taxon>
        <taxon>Araneae</taxon>
        <taxon>Araneomorphae</taxon>
        <taxon>Entelegynae</taxon>
        <taxon>Araneoidea</taxon>
        <taxon>Nephilidae</taxon>
        <taxon>Trichonephila</taxon>
    </lineage>
</organism>
<comment type="caution">
    <text evidence="2">The sequence shown here is derived from an EMBL/GenBank/DDBJ whole genome shotgun (WGS) entry which is preliminary data.</text>
</comment>
<proteinExistence type="predicted"/>
<protein>
    <submittedName>
        <fullName evidence="2">Uncharacterized protein</fullName>
    </submittedName>
</protein>